<gene>
    <name evidence="1" type="ORF">DYBT9275_02245</name>
</gene>
<organism evidence="1 2">
    <name type="scientific">Dyadobacter helix</name>
    <dbReference type="NCBI Taxonomy" id="2822344"/>
    <lineage>
        <taxon>Bacteria</taxon>
        <taxon>Pseudomonadati</taxon>
        <taxon>Bacteroidota</taxon>
        <taxon>Cytophagia</taxon>
        <taxon>Cytophagales</taxon>
        <taxon>Spirosomataceae</taxon>
        <taxon>Dyadobacter</taxon>
    </lineage>
</organism>
<evidence type="ECO:0000313" key="1">
    <source>
        <dbReference type="EMBL" id="CAG4999516.1"/>
    </source>
</evidence>
<protein>
    <submittedName>
        <fullName evidence="1">Uncharacterized protein</fullName>
    </submittedName>
</protein>
<sequence length="210" mass="23398">METAGPEITGPEPPPPAVKLLSRDSITTGTYRGIAINSTDDATFAILEDYRQKGVASYQGAVHNYFADVSDLKERLPFFDYLTLDEQTDTDSGVQISLVAGRVTEIALNNRTALKQWPQTSDSTEAIRIGDEGEVLYNKLVALSTQSAFAPKFQRITLLAKYSYAIYDPAKASLPWNITFQVEPDISEAATVHFKKKKVQYIIVNRFQRL</sequence>
<name>A0A916JBS3_9BACT</name>
<dbReference type="EMBL" id="CAJRAF010000002">
    <property type="protein sequence ID" value="CAG4999516.1"/>
    <property type="molecule type" value="Genomic_DNA"/>
</dbReference>
<reference evidence="1" key="1">
    <citation type="submission" date="2021-04" db="EMBL/GenBank/DDBJ databases">
        <authorList>
            <person name="Rodrigo-Torres L."/>
            <person name="Arahal R. D."/>
            <person name="Lucena T."/>
        </authorList>
    </citation>
    <scope>NUCLEOTIDE SEQUENCE</scope>
    <source>
        <strain evidence="1">CECT 9275</strain>
    </source>
</reference>
<dbReference type="AlphaFoldDB" id="A0A916JBS3"/>
<keyword evidence="2" id="KW-1185">Reference proteome</keyword>
<comment type="caution">
    <text evidence="1">The sequence shown here is derived from an EMBL/GenBank/DDBJ whole genome shotgun (WGS) entry which is preliminary data.</text>
</comment>
<dbReference type="Proteomes" id="UP000680038">
    <property type="component" value="Unassembled WGS sequence"/>
</dbReference>
<evidence type="ECO:0000313" key="2">
    <source>
        <dbReference type="Proteomes" id="UP000680038"/>
    </source>
</evidence>
<proteinExistence type="predicted"/>
<accession>A0A916JBS3</accession>